<dbReference type="InterPro" id="IPR019587">
    <property type="entry name" value="Polyketide_cyclase/dehydratase"/>
</dbReference>
<dbReference type="RefSeq" id="WP_379744918.1">
    <property type="nucleotide sequence ID" value="NZ_JBHSVN010000001.1"/>
</dbReference>
<evidence type="ECO:0000313" key="2">
    <source>
        <dbReference type="Proteomes" id="UP001596296"/>
    </source>
</evidence>
<reference evidence="1 2" key="1">
    <citation type="journal article" date="2019" name="Int. J. Syst. Evol. Microbiol.">
        <title>The Global Catalogue of Microorganisms (GCM) 10K type strain sequencing project: providing services to taxonomists for standard genome sequencing and annotation.</title>
        <authorList>
            <consortium name="The Broad Institute Genomics Platform"/>
            <consortium name="The Broad Institute Genome Sequencing Center for Infectious Disease"/>
            <person name="Wu L."/>
            <person name="Ma J."/>
        </authorList>
    </citation>
    <scope>NUCLEOTIDE SEQUENCE [LARGE SCALE GENOMIC DNA]</scope>
    <source>
        <strain evidence="1 2">SKJ47</strain>
    </source>
</reference>
<dbReference type="SUPFAM" id="SSF55961">
    <property type="entry name" value="Bet v1-like"/>
    <property type="match status" value="1"/>
</dbReference>
<dbReference type="Gene3D" id="3.30.530.20">
    <property type="match status" value="1"/>
</dbReference>
<organism evidence="1 2">
    <name type="scientific">Halopenitus salinus</name>
    <dbReference type="NCBI Taxonomy" id="1198295"/>
    <lineage>
        <taxon>Archaea</taxon>
        <taxon>Methanobacteriati</taxon>
        <taxon>Methanobacteriota</taxon>
        <taxon>Stenosarchaea group</taxon>
        <taxon>Halobacteria</taxon>
        <taxon>Halobacteriales</taxon>
        <taxon>Haloferacaceae</taxon>
        <taxon>Halopenitus</taxon>
    </lineage>
</organism>
<keyword evidence="2" id="KW-1185">Reference proteome</keyword>
<sequence length="154" mass="17387">MTVRVSRTFEFDADPDDVWAFISDPGKRADVISVVESYDVHDDRRATWHISLPIPMVRSTIDVETREVERDPPTRVKFVGKSRALRVTGEHTIEAIEGGCRLRNEFVVEGALPGVETFFKRNFEAELDRLERELRSDLGLPAGAESDTPSRTDG</sequence>
<dbReference type="Proteomes" id="UP001596296">
    <property type="component" value="Unassembled WGS sequence"/>
</dbReference>
<comment type="caution">
    <text evidence="1">The sequence shown here is derived from an EMBL/GenBank/DDBJ whole genome shotgun (WGS) entry which is preliminary data.</text>
</comment>
<dbReference type="Pfam" id="PF10604">
    <property type="entry name" value="Polyketide_cyc2"/>
    <property type="match status" value="1"/>
</dbReference>
<protein>
    <submittedName>
        <fullName evidence="1">CoxG family protein</fullName>
    </submittedName>
</protein>
<proteinExistence type="predicted"/>
<name>A0ABD5UW79_9EURY</name>
<gene>
    <name evidence="1" type="ORF">ACFQE9_12190</name>
</gene>
<dbReference type="AlphaFoldDB" id="A0ABD5UW79"/>
<dbReference type="CDD" id="cd07812">
    <property type="entry name" value="SRPBCC"/>
    <property type="match status" value="1"/>
</dbReference>
<dbReference type="EMBL" id="JBHSXL010000009">
    <property type="protein sequence ID" value="MFC6893358.1"/>
    <property type="molecule type" value="Genomic_DNA"/>
</dbReference>
<evidence type="ECO:0000313" key="1">
    <source>
        <dbReference type="EMBL" id="MFC6893358.1"/>
    </source>
</evidence>
<accession>A0ABD5UW79</accession>
<dbReference type="InterPro" id="IPR023393">
    <property type="entry name" value="START-like_dom_sf"/>
</dbReference>